<dbReference type="Proteomes" id="UP000241769">
    <property type="component" value="Unassembled WGS sequence"/>
</dbReference>
<feature type="domain" description="PH" evidence="1">
    <location>
        <begin position="265"/>
        <end position="359"/>
    </location>
</feature>
<dbReference type="PROSITE" id="PS50020">
    <property type="entry name" value="WW_DOMAIN_2"/>
    <property type="match status" value="1"/>
</dbReference>
<dbReference type="InterPro" id="IPR036020">
    <property type="entry name" value="WW_dom_sf"/>
</dbReference>
<dbReference type="InParanoid" id="A0A2P6NTA0"/>
<gene>
    <name evidence="3" type="ORF">PROFUN_01455</name>
</gene>
<evidence type="ECO:0000313" key="4">
    <source>
        <dbReference type="Proteomes" id="UP000241769"/>
    </source>
</evidence>
<dbReference type="InterPro" id="IPR001202">
    <property type="entry name" value="WW_dom"/>
</dbReference>
<dbReference type="SUPFAM" id="SSF50729">
    <property type="entry name" value="PH domain-like"/>
    <property type="match status" value="1"/>
</dbReference>
<dbReference type="PROSITE" id="PS50096">
    <property type="entry name" value="IQ"/>
    <property type="match status" value="1"/>
</dbReference>
<dbReference type="Gene3D" id="2.20.70.10">
    <property type="match status" value="1"/>
</dbReference>
<proteinExistence type="predicted"/>
<dbReference type="AlphaFoldDB" id="A0A2P6NTA0"/>
<evidence type="ECO:0000313" key="3">
    <source>
        <dbReference type="EMBL" id="PRP87193.1"/>
    </source>
</evidence>
<keyword evidence="4" id="KW-1185">Reference proteome</keyword>
<dbReference type="SMART" id="SM00233">
    <property type="entry name" value="PH"/>
    <property type="match status" value="1"/>
</dbReference>
<organism evidence="3 4">
    <name type="scientific">Planoprotostelium fungivorum</name>
    <dbReference type="NCBI Taxonomy" id="1890364"/>
    <lineage>
        <taxon>Eukaryota</taxon>
        <taxon>Amoebozoa</taxon>
        <taxon>Evosea</taxon>
        <taxon>Variosea</taxon>
        <taxon>Cavosteliida</taxon>
        <taxon>Cavosteliaceae</taxon>
        <taxon>Planoprotostelium</taxon>
    </lineage>
</organism>
<dbReference type="PROSITE" id="PS50003">
    <property type="entry name" value="PH_DOMAIN"/>
    <property type="match status" value="1"/>
</dbReference>
<dbReference type="SUPFAM" id="SSF51045">
    <property type="entry name" value="WW domain"/>
    <property type="match status" value="1"/>
</dbReference>
<sequence>MVRSTRSELLAPRNIKLKLNHVTETGREVEPDAEPSMFIEWDRYEDDEGNVYFHNSQSGETLWEHSEETCLTSSSTIETETSSVTIQFSISVPIQFASFVHTVTDFVNVLYELFSRVIAIFIRDPTRICPDQQSATHPPKAITISCTSVTLLVDLRINIGKSTIHRIPFDICPAIMFPETYPQSKRRNYLKDNHRHHIHHNINLNRCNDKSSPKIDAIHTSSPKEFKPDLAWKKWGGDVSIGLPTGVVRTGSFKGGNFGWVEGADLSMRGYLHHERAGHWMKFYCIVQDGKLTMFKSDGDQQLVDLNFVLKDSEYDVPTKEQRPNEFSIQLFNASKYKFHATSPKEMSDWAAAIKINGAIDGVLAREEREKMKKQESAAYKREEKEYTQQKVEMIKTRANTPSTPPSPSMTGSNNEVVKEEMKIQLEDCNQSPNGPTFKMKITFGNQEWYIYRTDKEISALYNALVTSMFSVLRLDHLKGKCPKYKTLQEMKANLSQYSQLLYDIDAERIRIFGEKNARMNWVRFFAPLKYGDVKPPGFVLPFVIELS</sequence>
<feature type="domain" description="WW" evidence="2">
    <location>
        <begin position="35"/>
        <end position="68"/>
    </location>
</feature>
<comment type="caution">
    <text evidence="3">The sequence shown here is derived from an EMBL/GenBank/DDBJ whole genome shotgun (WGS) entry which is preliminary data.</text>
</comment>
<protein>
    <recommendedName>
        <fullName evidence="5">PH domain-containing protein</fullName>
    </recommendedName>
</protein>
<dbReference type="InterPro" id="IPR001849">
    <property type="entry name" value="PH_domain"/>
</dbReference>
<dbReference type="CDD" id="cd00201">
    <property type="entry name" value="WW"/>
    <property type="match status" value="1"/>
</dbReference>
<dbReference type="Gene3D" id="2.30.29.30">
    <property type="entry name" value="Pleckstrin-homology domain (PH domain)/Phosphotyrosine-binding domain (PTB)"/>
    <property type="match status" value="1"/>
</dbReference>
<dbReference type="CDD" id="cd00821">
    <property type="entry name" value="PH"/>
    <property type="match status" value="1"/>
</dbReference>
<name>A0A2P6NTA0_9EUKA</name>
<evidence type="ECO:0000259" key="2">
    <source>
        <dbReference type="PROSITE" id="PS50020"/>
    </source>
</evidence>
<evidence type="ECO:0000259" key="1">
    <source>
        <dbReference type="PROSITE" id="PS50003"/>
    </source>
</evidence>
<evidence type="ECO:0008006" key="5">
    <source>
        <dbReference type="Google" id="ProtNLM"/>
    </source>
</evidence>
<reference evidence="3 4" key="1">
    <citation type="journal article" date="2018" name="Genome Biol. Evol.">
        <title>Multiple Roots of Fruiting Body Formation in Amoebozoa.</title>
        <authorList>
            <person name="Hillmann F."/>
            <person name="Forbes G."/>
            <person name="Novohradska S."/>
            <person name="Ferling I."/>
            <person name="Riege K."/>
            <person name="Groth M."/>
            <person name="Westermann M."/>
            <person name="Marz M."/>
            <person name="Spaller T."/>
            <person name="Winckler T."/>
            <person name="Schaap P."/>
            <person name="Glockner G."/>
        </authorList>
    </citation>
    <scope>NUCLEOTIDE SEQUENCE [LARGE SCALE GENOMIC DNA]</scope>
    <source>
        <strain evidence="3 4">Jena</strain>
    </source>
</reference>
<dbReference type="Pfam" id="PF00169">
    <property type="entry name" value="PH"/>
    <property type="match status" value="1"/>
</dbReference>
<accession>A0A2P6NTA0</accession>
<dbReference type="EMBL" id="MDYQ01000022">
    <property type="protein sequence ID" value="PRP87193.1"/>
    <property type="molecule type" value="Genomic_DNA"/>
</dbReference>
<dbReference type="InterPro" id="IPR011993">
    <property type="entry name" value="PH-like_dom_sf"/>
</dbReference>